<gene>
    <name evidence="2" type="ORF">EWU20_10075</name>
</gene>
<evidence type="ECO:0000256" key="1">
    <source>
        <dbReference type="SAM" id="Phobius"/>
    </source>
</evidence>
<name>A0A4Q9BAA4_9BACT</name>
<feature type="transmembrane region" description="Helical" evidence="1">
    <location>
        <begin position="7"/>
        <end position="27"/>
    </location>
</feature>
<keyword evidence="1" id="KW-1133">Transmembrane helix</keyword>
<sequence length="119" mass="13573">MSRKKLYFIILLSCSAGFIYLWTGFAFTCFFKTLTGIPCPACGTTRFILGDFTHGNPLGIIVGTAMLLPILVIFDLFTRSDRVFRMYLWLEEKFRQPVVAVILIVLLVLNWVWSISKGL</sequence>
<proteinExistence type="predicted"/>
<keyword evidence="1" id="KW-0472">Membrane</keyword>
<dbReference type="OrthoDB" id="9815897at2"/>
<reference evidence="2 3" key="1">
    <citation type="submission" date="2019-02" db="EMBL/GenBank/DDBJ databases">
        <title>Genome of a new Bacteroidetes strain.</title>
        <authorList>
            <person name="Pitt A."/>
        </authorList>
    </citation>
    <scope>NUCLEOTIDE SEQUENCE [LARGE SCALE GENOMIC DNA]</scope>
    <source>
        <strain evidence="2 3">103A-SOEBACH</strain>
    </source>
</reference>
<accession>A0A4Q9BAA4</accession>
<protein>
    <submittedName>
        <fullName evidence="2">DUF2752 domain-containing protein</fullName>
    </submittedName>
</protein>
<dbReference type="AlphaFoldDB" id="A0A4Q9BAA4"/>
<evidence type="ECO:0000313" key="2">
    <source>
        <dbReference type="EMBL" id="TBH72157.1"/>
    </source>
</evidence>
<organism evidence="2 3">
    <name type="scientific">Aquirufa antheringensis</name>
    <dbReference type="NCBI Taxonomy" id="2516559"/>
    <lineage>
        <taxon>Bacteria</taxon>
        <taxon>Pseudomonadati</taxon>
        <taxon>Bacteroidota</taxon>
        <taxon>Cytophagia</taxon>
        <taxon>Cytophagales</taxon>
        <taxon>Flectobacillaceae</taxon>
        <taxon>Aquirufa</taxon>
    </lineage>
</organism>
<dbReference type="Proteomes" id="UP000293583">
    <property type="component" value="Unassembled WGS sequence"/>
</dbReference>
<feature type="transmembrane region" description="Helical" evidence="1">
    <location>
        <begin position="58"/>
        <end position="77"/>
    </location>
</feature>
<evidence type="ECO:0000313" key="3">
    <source>
        <dbReference type="Proteomes" id="UP000293583"/>
    </source>
</evidence>
<dbReference type="InterPro" id="IPR021215">
    <property type="entry name" value="DUF2752"/>
</dbReference>
<keyword evidence="1" id="KW-0812">Transmembrane</keyword>
<dbReference type="EMBL" id="SEWY01000004">
    <property type="protein sequence ID" value="TBH72157.1"/>
    <property type="molecule type" value="Genomic_DNA"/>
</dbReference>
<keyword evidence="3" id="KW-1185">Reference proteome</keyword>
<comment type="caution">
    <text evidence="2">The sequence shown here is derived from an EMBL/GenBank/DDBJ whole genome shotgun (WGS) entry which is preliminary data.</text>
</comment>
<dbReference type="Pfam" id="PF10825">
    <property type="entry name" value="DUF2752"/>
    <property type="match status" value="1"/>
</dbReference>
<feature type="transmembrane region" description="Helical" evidence="1">
    <location>
        <begin position="98"/>
        <end position="116"/>
    </location>
</feature>
<dbReference type="RefSeq" id="WP_130923736.1">
    <property type="nucleotide sequence ID" value="NZ_JAANOL010000004.1"/>
</dbReference>